<dbReference type="InterPro" id="IPR003010">
    <property type="entry name" value="C-N_Hydrolase"/>
</dbReference>
<protein>
    <recommendedName>
        <fullName evidence="5">Omega-amidase YafV</fullName>
        <ecNumber evidence="3">3.5.1.3</ecNumber>
    </recommendedName>
</protein>
<evidence type="ECO:0000256" key="5">
    <source>
        <dbReference type="ARBA" id="ARBA00072139"/>
    </source>
</evidence>
<dbReference type="PROSITE" id="PS50263">
    <property type="entry name" value="CN_HYDROLASE"/>
    <property type="match status" value="1"/>
</dbReference>
<dbReference type="Pfam" id="PF00795">
    <property type="entry name" value="CN_hydrolase"/>
    <property type="match status" value="1"/>
</dbReference>
<dbReference type="SUPFAM" id="SSF56317">
    <property type="entry name" value="Carbon-nitrogen hydrolase"/>
    <property type="match status" value="1"/>
</dbReference>
<sequence length="261" mass="29942">MTQNNIGLKIALIQTELFWEDPIANRAMFTSKIEQIREAVDIIVLPEMFTSGFTMSPDNLKEEEGILTLTWMKQMASKYNTAIVGSTVFKEDSFNYNRLFFIKPNGETFAYDKKHTFTLAGEHVKFTAGSLRLIVDYKGFKICPLICYDLRFPVWSRNTENFDILIYAANWPAPRINAWDTLLKARAIENMVYCIGVNRIGTDKIGHNYPGHTSCYNPQGGLMEISKKEEILIVEISKNEIDGLRTKLPFLEDRDQFNLIG</sequence>
<comment type="similarity">
    <text evidence="1">Belongs to the carbon-nitrogen hydrolase superfamily. NIT1/NIT2 family.</text>
</comment>
<evidence type="ECO:0000313" key="7">
    <source>
        <dbReference type="EMBL" id="OBR37366.1"/>
    </source>
</evidence>
<comment type="catalytic activity">
    <reaction evidence="4">
        <text>a monoamide of a dicarboxylate + H2O = a dicarboxylate + NH4(+)</text>
        <dbReference type="Rhea" id="RHEA:11716"/>
        <dbReference type="ChEBI" id="CHEBI:15377"/>
        <dbReference type="ChEBI" id="CHEBI:28938"/>
        <dbReference type="ChEBI" id="CHEBI:28965"/>
        <dbReference type="ChEBI" id="CHEBI:77450"/>
        <dbReference type="EC" id="3.5.1.3"/>
    </reaction>
</comment>
<gene>
    <name evidence="7" type="ORF">A9200_06855</name>
</gene>
<dbReference type="RefSeq" id="WP_068485356.1">
    <property type="nucleotide sequence ID" value="NZ_CP018760.1"/>
</dbReference>
<evidence type="ECO:0000256" key="2">
    <source>
        <dbReference type="ARBA" id="ARBA00022801"/>
    </source>
</evidence>
<dbReference type="GO" id="GO:0050152">
    <property type="term" value="F:omega-amidase activity"/>
    <property type="evidence" value="ECO:0007669"/>
    <property type="project" value="UniProtKB-EC"/>
</dbReference>
<name>A0A1B7Z3X6_9FLAO</name>
<dbReference type="STRING" id="1836467.BTR34_07100"/>
<comment type="caution">
    <text evidence="7">The sequence shown here is derived from an EMBL/GenBank/DDBJ whole genome shotgun (WGS) entry which is preliminary data.</text>
</comment>
<accession>A0A1B7Z3X6</accession>
<dbReference type="PANTHER" id="PTHR47799:SF1">
    <property type="entry name" value="OMEGA-AMIDASE YAFV"/>
    <property type="match status" value="1"/>
</dbReference>
<evidence type="ECO:0000256" key="3">
    <source>
        <dbReference type="ARBA" id="ARBA00039118"/>
    </source>
</evidence>
<dbReference type="Proteomes" id="UP000092164">
    <property type="component" value="Unassembled WGS sequence"/>
</dbReference>
<proteinExistence type="inferred from homology"/>
<dbReference type="EMBL" id="LZFP01000034">
    <property type="protein sequence ID" value="OBR37366.1"/>
    <property type="molecule type" value="Genomic_DNA"/>
</dbReference>
<dbReference type="CDD" id="cd07575">
    <property type="entry name" value="Xc-1258_like"/>
    <property type="match status" value="1"/>
</dbReference>
<organism evidence="7 8">
    <name type="scientific">Maribacter hydrothermalis</name>
    <dbReference type="NCBI Taxonomy" id="1836467"/>
    <lineage>
        <taxon>Bacteria</taxon>
        <taxon>Pseudomonadati</taxon>
        <taxon>Bacteroidota</taxon>
        <taxon>Flavobacteriia</taxon>
        <taxon>Flavobacteriales</taxon>
        <taxon>Flavobacteriaceae</taxon>
        <taxon>Maribacter</taxon>
    </lineage>
</organism>
<dbReference type="InterPro" id="IPR036526">
    <property type="entry name" value="C-N_Hydrolase_sf"/>
</dbReference>
<dbReference type="GO" id="GO:0106008">
    <property type="term" value="F:2-oxoglutaramate amidase activity"/>
    <property type="evidence" value="ECO:0007669"/>
    <property type="project" value="TreeGrafter"/>
</dbReference>
<dbReference type="NCBIfam" id="NF007757">
    <property type="entry name" value="PRK10438.1"/>
    <property type="match status" value="1"/>
</dbReference>
<reference evidence="8" key="1">
    <citation type="submission" date="2016-06" db="EMBL/GenBank/DDBJ databases">
        <authorList>
            <person name="Zhan P."/>
        </authorList>
    </citation>
    <scope>NUCLEOTIDE SEQUENCE [LARGE SCALE GENOMIC DNA]</scope>
    <source>
        <strain evidence="8">T28</strain>
    </source>
</reference>
<dbReference type="FunFam" id="3.60.110.10:FF:000004">
    <property type="entry name" value="Carbon-nitrogen hydrolase"/>
    <property type="match status" value="1"/>
</dbReference>
<keyword evidence="2 7" id="KW-0378">Hydrolase</keyword>
<evidence type="ECO:0000313" key="8">
    <source>
        <dbReference type="Proteomes" id="UP000092164"/>
    </source>
</evidence>
<dbReference type="AlphaFoldDB" id="A0A1B7Z3X6"/>
<dbReference type="PANTHER" id="PTHR47799">
    <property type="entry name" value="OMEGA-AMIDASE YAFV"/>
    <property type="match status" value="1"/>
</dbReference>
<evidence type="ECO:0000259" key="6">
    <source>
        <dbReference type="PROSITE" id="PS50263"/>
    </source>
</evidence>
<dbReference type="OrthoDB" id="9811121at2"/>
<evidence type="ECO:0000256" key="1">
    <source>
        <dbReference type="ARBA" id="ARBA00010613"/>
    </source>
</evidence>
<dbReference type="Gene3D" id="3.60.110.10">
    <property type="entry name" value="Carbon-nitrogen hydrolase"/>
    <property type="match status" value="1"/>
</dbReference>
<dbReference type="KEGG" id="mart:BTR34_07100"/>
<keyword evidence="8" id="KW-1185">Reference proteome</keyword>
<evidence type="ECO:0000256" key="4">
    <source>
        <dbReference type="ARBA" id="ARBA00052904"/>
    </source>
</evidence>
<feature type="domain" description="CN hydrolase" evidence="6">
    <location>
        <begin position="8"/>
        <end position="250"/>
    </location>
</feature>
<dbReference type="EC" id="3.5.1.3" evidence="3"/>
<dbReference type="InterPro" id="IPR052737">
    <property type="entry name" value="Omega-amidase_YafV"/>
</dbReference>